<name>A0AAW8FA25_9ACTN</name>
<dbReference type="Proteomes" id="UP001234216">
    <property type="component" value="Unassembled WGS sequence"/>
</dbReference>
<comment type="caution">
    <text evidence="2">The sequence shown here is derived from an EMBL/GenBank/DDBJ whole genome shotgun (WGS) entry which is preliminary data.</text>
</comment>
<dbReference type="RefSeq" id="WP_306975233.1">
    <property type="nucleotide sequence ID" value="NZ_JAUSYQ010000002.1"/>
</dbReference>
<evidence type="ECO:0000313" key="2">
    <source>
        <dbReference type="EMBL" id="MDQ0906996.1"/>
    </source>
</evidence>
<accession>A0AAW8FA25</accession>
<feature type="region of interest" description="Disordered" evidence="1">
    <location>
        <begin position="69"/>
        <end position="104"/>
    </location>
</feature>
<evidence type="ECO:0000313" key="3">
    <source>
        <dbReference type="Proteomes" id="UP001234216"/>
    </source>
</evidence>
<protein>
    <submittedName>
        <fullName evidence="2">Uncharacterized protein</fullName>
    </submittedName>
</protein>
<organism evidence="2 3">
    <name type="scientific">Streptomyces canus</name>
    <dbReference type="NCBI Taxonomy" id="58343"/>
    <lineage>
        <taxon>Bacteria</taxon>
        <taxon>Bacillati</taxon>
        <taxon>Actinomycetota</taxon>
        <taxon>Actinomycetes</taxon>
        <taxon>Kitasatosporales</taxon>
        <taxon>Streptomycetaceae</taxon>
        <taxon>Streptomyces</taxon>
        <taxon>Streptomyces aurantiacus group</taxon>
    </lineage>
</organism>
<sequence>MDPRDDELSACLSGLVDVRVVQAESEPEAKVPDRVEAAPLHLPRLGGEAAGTRLLGGLEVAQGRAAPLAVPDVDSGGSDGSAARWPAGGAGVVGSSGSDGAVASGVGVTELGEGLA</sequence>
<proteinExistence type="predicted"/>
<evidence type="ECO:0000256" key="1">
    <source>
        <dbReference type="SAM" id="MobiDB-lite"/>
    </source>
</evidence>
<dbReference type="AlphaFoldDB" id="A0AAW8FA25"/>
<reference evidence="2" key="1">
    <citation type="submission" date="2023-07" db="EMBL/GenBank/DDBJ databases">
        <title>Comparative genomics of wheat-associated soil bacteria to identify genetic determinants of phenazine resistance.</title>
        <authorList>
            <person name="Mouncey N."/>
        </authorList>
    </citation>
    <scope>NUCLEOTIDE SEQUENCE</scope>
    <source>
        <strain evidence="2">V4I22</strain>
    </source>
</reference>
<gene>
    <name evidence="2" type="ORF">QFZ22_002981</name>
</gene>
<dbReference type="EMBL" id="JAUSZV010000005">
    <property type="protein sequence ID" value="MDQ0906996.1"/>
    <property type="molecule type" value="Genomic_DNA"/>
</dbReference>
<feature type="compositionally biased region" description="Low complexity" evidence="1">
    <location>
        <begin position="95"/>
        <end position="104"/>
    </location>
</feature>